<accession>A0ABQ0W109</accession>
<dbReference type="Proteomes" id="UP000321773">
    <property type="component" value="Unassembled WGS sequence"/>
</dbReference>
<name>A0ABQ0W109_9BACI</name>
<organism evidence="2 3">
    <name type="scientific">Halolactibacillus miurensis</name>
    <dbReference type="NCBI Taxonomy" id="306541"/>
    <lineage>
        <taxon>Bacteria</taxon>
        <taxon>Bacillati</taxon>
        <taxon>Bacillota</taxon>
        <taxon>Bacilli</taxon>
        <taxon>Bacillales</taxon>
        <taxon>Bacillaceae</taxon>
        <taxon>Halolactibacillus</taxon>
    </lineage>
</organism>
<sequence>MMTKRLKMSLIGGIILGLFCVVGAYIRSGFDASLTFVFALWYNRVIMGLVIGAAWPKVTKKQVALRGAVLGLLVSFAFYATSGYVDVVSFLAGIVYGIILEVWLKRYE</sequence>
<feature type="transmembrane region" description="Helical" evidence="1">
    <location>
        <begin position="63"/>
        <end position="81"/>
    </location>
</feature>
<dbReference type="EMBL" id="BJWJ01000046">
    <property type="protein sequence ID" value="GEM05704.1"/>
    <property type="molecule type" value="Genomic_DNA"/>
</dbReference>
<feature type="transmembrane region" description="Helical" evidence="1">
    <location>
        <begin position="34"/>
        <end position="56"/>
    </location>
</feature>
<proteinExistence type="predicted"/>
<protein>
    <submittedName>
        <fullName evidence="2">Uncharacterized protein</fullName>
    </submittedName>
</protein>
<reference evidence="2 3" key="1">
    <citation type="submission" date="2019-07" db="EMBL/GenBank/DDBJ databases">
        <title>Whole genome shotgun sequence of Halolactibacillus miurensis NBRC 100873.</title>
        <authorList>
            <person name="Hosoyama A."/>
            <person name="Uohara A."/>
            <person name="Ohji S."/>
            <person name="Ichikawa N."/>
        </authorList>
    </citation>
    <scope>NUCLEOTIDE SEQUENCE [LARGE SCALE GENOMIC DNA]</scope>
    <source>
        <strain evidence="2 3">NBRC 100873</strain>
    </source>
</reference>
<comment type="caution">
    <text evidence="2">The sequence shown here is derived from an EMBL/GenBank/DDBJ whole genome shotgun (WGS) entry which is preliminary data.</text>
</comment>
<gene>
    <name evidence="2" type="ORF">HMI01_26920</name>
</gene>
<keyword evidence="3" id="KW-1185">Reference proteome</keyword>
<keyword evidence="1" id="KW-0472">Membrane</keyword>
<evidence type="ECO:0000313" key="3">
    <source>
        <dbReference type="Proteomes" id="UP000321773"/>
    </source>
</evidence>
<evidence type="ECO:0000313" key="2">
    <source>
        <dbReference type="EMBL" id="GEM05704.1"/>
    </source>
</evidence>
<evidence type="ECO:0000256" key="1">
    <source>
        <dbReference type="SAM" id="Phobius"/>
    </source>
</evidence>
<feature type="transmembrane region" description="Helical" evidence="1">
    <location>
        <begin position="87"/>
        <end position="104"/>
    </location>
</feature>
<keyword evidence="1" id="KW-1133">Transmembrane helix</keyword>
<keyword evidence="1" id="KW-0812">Transmembrane</keyword>